<evidence type="ECO:0000259" key="2">
    <source>
        <dbReference type="PROSITE" id="PS50927"/>
    </source>
</evidence>
<dbReference type="Proteomes" id="UP000280008">
    <property type="component" value="Unassembled WGS sequence"/>
</dbReference>
<evidence type="ECO:0000313" key="4">
    <source>
        <dbReference type="Proteomes" id="UP000280008"/>
    </source>
</evidence>
<dbReference type="SUPFAM" id="SSF51110">
    <property type="entry name" value="alpha-D-mannose-specific plant lectins"/>
    <property type="match status" value="2"/>
</dbReference>
<feature type="domain" description="Bulb-type lectin" evidence="2">
    <location>
        <begin position="38"/>
        <end position="149"/>
    </location>
</feature>
<gene>
    <name evidence="3" type="ORF">C8E83_0754</name>
</gene>
<keyword evidence="4" id="KW-1185">Reference proteome</keyword>
<comment type="caution">
    <text evidence="3">The sequence shown here is derived from an EMBL/GenBank/DDBJ whole genome shotgun (WGS) entry which is preliminary data.</text>
</comment>
<evidence type="ECO:0000256" key="1">
    <source>
        <dbReference type="SAM" id="SignalP"/>
    </source>
</evidence>
<dbReference type="AlphaFoldDB" id="A0A495IDE9"/>
<feature type="signal peptide" evidence="1">
    <location>
        <begin position="1"/>
        <end position="30"/>
    </location>
</feature>
<keyword evidence="3" id="KW-0430">Lectin</keyword>
<proteinExistence type="predicted"/>
<reference evidence="3 4" key="1">
    <citation type="submission" date="2018-10" db="EMBL/GenBank/DDBJ databases">
        <title>Sequencing the genomes of 1000 actinobacteria strains.</title>
        <authorList>
            <person name="Klenk H.-P."/>
        </authorList>
    </citation>
    <scope>NUCLEOTIDE SEQUENCE [LARGE SCALE GENOMIC DNA]</scope>
    <source>
        <strain evidence="3 4">DSM 17894</strain>
    </source>
</reference>
<keyword evidence="1" id="KW-0732">Signal</keyword>
<dbReference type="EMBL" id="RBKS01000001">
    <property type="protein sequence ID" value="RKR73660.1"/>
    <property type="molecule type" value="Genomic_DNA"/>
</dbReference>
<protein>
    <submittedName>
        <fullName evidence="3">D-mannose binding lectin</fullName>
    </submittedName>
</protein>
<dbReference type="SMART" id="SM00108">
    <property type="entry name" value="B_lectin"/>
    <property type="match status" value="2"/>
</dbReference>
<dbReference type="Gene3D" id="2.90.10.30">
    <property type="match status" value="1"/>
</dbReference>
<feature type="domain" description="Bulb-type lectin" evidence="2">
    <location>
        <begin position="153"/>
        <end position="259"/>
    </location>
</feature>
<dbReference type="Gene3D" id="2.90.10.10">
    <property type="entry name" value="Bulb-type lectin domain"/>
    <property type="match status" value="2"/>
</dbReference>
<dbReference type="InterPro" id="IPR001480">
    <property type="entry name" value="Bulb-type_lectin_dom"/>
</dbReference>
<evidence type="ECO:0000313" key="3">
    <source>
        <dbReference type="EMBL" id="RKR73660.1"/>
    </source>
</evidence>
<sequence length="259" mass="26787">MKKTIRRAAATVAVAAVVAGAAFGLAPANASSPVNRTPNTLPTNLSLQSGQYRMSTGGQYILRMQTDGNLVEVGNGRAIWSSKTGGHPGAYFKMQTDGNAVVYTSNGKPLWSTQTAKAGVEVEGEVAVGKDGYWVVRRNTGQVVWRSPGAGTSSMGGGYAELETGWYLYNGPAQLIMQSDGNLVSYVNGKAVWSSGTSGHAGAAAFVDPNGDFDVEALDGTGPIVWFHHGVAGTSGAALSLSTTGVVTLAQGSKVLWRS</sequence>
<feature type="chain" id="PRO_5019779101" evidence="1">
    <location>
        <begin position="31"/>
        <end position="259"/>
    </location>
</feature>
<name>A0A495IDE9_9MICO</name>
<dbReference type="InterPro" id="IPR036426">
    <property type="entry name" value="Bulb-type_lectin_dom_sf"/>
</dbReference>
<accession>A0A495IDE9</accession>
<dbReference type="PROSITE" id="PS50927">
    <property type="entry name" value="BULB_LECTIN"/>
    <property type="match status" value="2"/>
</dbReference>
<organism evidence="3 4">
    <name type="scientific">Frondihabitans australicus</name>
    <dbReference type="NCBI Taxonomy" id="386892"/>
    <lineage>
        <taxon>Bacteria</taxon>
        <taxon>Bacillati</taxon>
        <taxon>Actinomycetota</taxon>
        <taxon>Actinomycetes</taxon>
        <taxon>Micrococcales</taxon>
        <taxon>Microbacteriaceae</taxon>
        <taxon>Frondihabitans</taxon>
    </lineage>
</organism>
<dbReference type="GO" id="GO:0030246">
    <property type="term" value="F:carbohydrate binding"/>
    <property type="evidence" value="ECO:0007669"/>
    <property type="project" value="UniProtKB-KW"/>
</dbReference>